<comment type="caution">
    <text evidence="1">The sequence shown here is derived from an EMBL/GenBank/DDBJ whole genome shotgun (WGS) entry which is preliminary data.</text>
</comment>
<keyword evidence="2" id="KW-1185">Reference proteome</keyword>
<sequence length="113" mass="12934">MAFQFDVPQDFVDCRTLVFADKKSIVQELFRLSKALLCVFEQHALRTHFNGEHERARVRFNVIQFEVVIHLVGNRETFLKVLMAIPHLFEKGNGCIQPTLCCLDLKCAVVGKG</sequence>
<evidence type="ECO:0000313" key="2">
    <source>
        <dbReference type="Proteomes" id="UP000070255"/>
    </source>
</evidence>
<dbReference type="EMBL" id="LNJQ01000001">
    <property type="protein sequence ID" value="KWZ43373.1"/>
    <property type="molecule type" value="Genomic_DNA"/>
</dbReference>
<proteinExistence type="predicted"/>
<evidence type="ECO:0000313" key="1">
    <source>
        <dbReference type="EMBL" id="KWZ43373.1"/>
    </source>
</evidence>
<accession>A0ABR5TEE6</accession>
<gene>
    <name evidence="1" type="ORF">WS72_11210</name>
</gene>
<organism evidence="1 2">
    <name type="scientific">Burkholderia savannae</name>
    <dbReference type="NCBI Taxonomy" id="1637837"/>
    <lineage>
        <taxon>Bacteria</taxon>
        <taxon>Pseudomonadati</taxon>
        <taxon>Pseudomonadota</taxon>
        <taxon>Betaproteobacteria</taxon>
        <taxon>Burkholderiales</taxon>
        <taxon>Burkholderiaceae</taxon>
        <taxon>Burkholderia</taxon>
        <taxon>pseudomallei group</taxon>
    </lineage>
</organism>
<reference evidence="1 2" key="1">
    <citation type="submission" date="2015-11" db="EMBL/GenBank/DDBJ databases">
        <authorList>
            <person name="Sahl J."/>
            <person name="Wagner D."/>
            <person name="Keim P."/>
        </authorList>
    </citation>
    <scope>NUCLEOTIDE SEQUENCE [LARGE SCALE GENOMIC DNA]</scope>
    <source>
        <strain evidence="1 2">BDU18</strain>
    </source>
</reference>
<name>A0ABR5TEE6_9BURK</name>
<protein>
    <submittedName>
        <fullName evidence="1">Uncharacterized protein</fullName>
    </submittedName>
</protein>
<dbReference type="Proteomes" id="UP000070255">
    <property type="component" value="Unassembled WGS sequence"/>
</dbReference>